<evidence type="ECO:0000256" key="1">
    <source>
        <dbReference type="ARBA" id="ARBA00004123"/>
    </source>
</evidence>
<reference evidence="11" key="2">
    <citation type="journal article" date="2023" name="BMC Genomics">
        <title>Pest status, molecular evolution, and epigenetic factors derived from the genome assembly of Frankliniella fusca, a thysanopteran phytovirus vector.</title>
        <authorList>
            <person name="Catto M.A."/>
            <person name="Labadie P.E."/>
            <person name="Jacobson A.L."/>
            <person name="Kennedy G.G."/>
            <person name="Srinivasan R."/>
            <person name="Hunt B.G."/>
        </authorList>
    </citation>
    <scope>NUCLEOTIDE SEQUENCE</scope>
    <source>
        <strain evidence="11">PL_HMW_Pooled</strain>
    </source>
</reference>
<evidence type="ECO:0000313" key="11">
    <source>
        <dbReference type="EMBL" id="KAK3918629.1"/>
    </source>
</evidence>
<evidence type="ECO:0000256" key="2">
    <source>
        <dbReference type="ARBA" id="ARBA00022723"/>
    </source>
</evidence>
<comment type="caution">
    <text evidence="11">The sequence shown here is derived from an EMBL/GenBank/DDBJ whole genome shotgun (WGS) entry which is preliminary data.</text>
</comment>
<evidence type="ECO:0000256" key="9">
    <source>
        <dbReference type="SAM" id="MobiDB-lite"/>
    </source>
</evidence>
<protein>
    <submittedName>
        <fullName evidence="11">Zinc finger protein 566</fullName>
    </submittedName>
</protein>
<dbReference type="Proteomes" id="UP001219518">
    <property type="component" value="Unassembled WGS sequence"/>
</dbReference>
<dbReference type="InterPro" id="IPR050826">
    <property type="entry name" value="Krueppel_C2H2_ZnFinger"/>
</dbReference>
<evidence type="ECO:0000256" key="8">
    <source>
        <dbReference type="SAM" id="Coils"/>
    </source>
</evidence>
<feature type="domain" description="C2H2-type" evidence="10">
    <location>
        <begin position="211"/>
        <end position="235"/>
    </location>
</feature>
<feature type="domain" description="C2H2-type" evidence="10">
    <location>
        <begin position="267"/>
        <end position="294"/>
    </location>
</feature>
<dbReference type="SUPFAM" id="SSF57667">
    <property type="entry name" value="beta-beta-alpha zinc fingers"/>
    <property type="match status" value="3"/>
</dbReference>
<keyword evidence="4 7" id="KW-0863">Zinc-finger</keyword>
<evidence type="ECO:0000259" key="10">
    <source>
        <dbReference type="PROSITE" id="PS50157"/>
    </source>
</evidence>
<evidence type="ECO:0000256" key="7">
    <source>
        <dbReference type="PROSITE-ProRule" id="PRU00042"/>
    </source>
</evidence>
<feature type="coiled-coil region" evidence="8">
    <location>
        <begin position="26"/>
        <end position="53"/>
    </location>
</feature>
<dbReference type="GO" id="GO:0005634">
    <property type="term" value="C:nucleus"/>
    <property type="evidence" value="ECO:0007669"/>
    <property type="project" value="UniProtKB-SubCell"/>
</dbReference>
<feature type="domain" description="C2H2-type" evidence="10">
    <location>
        <begin position="295"/>
        <end position="325"/>
    </location>
</feature>
<dbReference type="FunFam" id="3.30.160.60:FF:001270">
    <property type="entry name" value="zinc finger protein 583 isoform X1"/>
    <property type="match status" value="1"/>
</dbReference>
<sequence length="327" mass="36489">MSGDTHYPGWCCRQVAAQLSQALFTMADLHAQVSDLREENRQLKIKIESINSRRLNEDVSLVTHAEDQVASNSFTPTSCNPKPFGGDSRGTISPHQQEAKLKNTEDLSQDPVPGLCSAGAPPIVSEAKPQKITFNLPLKQNSDTVNLELQTSGDHKCEKCESCFPNSDLLTIHQAVHIGRSFHVCKVCNAMFLLKADLSRHWATHPNMKQHICQLCGKAYTSKNNYKLHIKTHTGVGLFPCEVCGKAFHSENHLNVHRRIHTGERPFECQFCDKSFTQKSGLINHTRLHTGEKPFLCPSCPKAFTQKSNLNFHLSKHHPPTGEIPSL</sequence>
<evidence type="ECO:0000313" key="12">
    <source>
        <dbReference type="Proteomes" id="UP001219518"/>
    </source>
</evidence>
<evidence type="ECO:0000256" key="5">
    <source>
        <dbReference type="ARBA" id="ARBA00022833"/>
    </source>
</evidence>
<dbReference type="PANTHER" id="PTHR24377">
    <property type="entry name" value="IP01015P-RELATED"/>
    <property type="match status" value="1"/>
</dbReference>
<evidence type="ECO:0000256" key="3">
    <source>
        <dbReference type="ARBA" id="ARBA00022737"/>
    </source>
</evidence>
<reference evidence="11" key="1">
    <citation type="submission" date="2021-07" db="EMBL/GenBank/DDBJ databases">
        <authorList>
            <person name="Catto M.A."/>
            <person name="Jacobson A."/>
            <person name="Kennedy G."/>
            <person name="Labadie P."/>
            <person name="Hunt B.G."/>
            <person name="Srinivasan R."/>
        </authorList>
    </citation>
    <scope>NUCLEOTIDE SEQUENCE</scope>
    <source>
        <strain evidence="11">PL_HMW_Pooled</strain>
        <tissue evidence="11">Head</tissue>
    </source>
</reference>
<dbReference type="InterPro" id="IPR036236">
    <property type="entry name" value="Znf_C2H2_sf"/>
</dbReference>
<dbReference type="InterPro" id="IPR013087">
    <property type="entry name" value="Znf_C2H2_type"/>
</dbReference>
<dbReference type="SMART" id="SM00355">
    <property type="entry name" value="ZnF_C2H2"/>
    <property type="match status" value="6"/>
</dbReference>
<dbReference type="Pfam" id="PF00096">
    <property type="entry name" value="zf-C2H2"/>
    <property type="match status" value="4"/>
</dbReference>
<evidence type="ECO:0000256" key="6">
    <source>
        <dbReference type="ARBA" id="ARBA00023242"/>
    </source>
</evidence>
<gene>
    <name evidence="11" type="ORF">KUF71_007876</name>
</gene>
<keyword evidence="6" id="KW-0539">Nucleus</keyword>
<proteinExistence type="predicted"/>
<keyword evidence="12" id="KW-1185">Reference proteome</keyword>
<dbReference type="GO" id="GO:0008270">
    <property type="term" value="F:zinc ion binding"/>
    <property type="evidence" value="ECO:0007669"/>
    <property type="project" value="UniProtKB-KW"/>
</dbReference>
<keyword evidence="3" id="KW-0677">Repeat</keyword>
<accession>A0AAE1HC03</accession>
<dbReference type="PROSITE" id="PS50157">
    <property type="entry name" value="ZINC_FINGER_C2H2_2"/>
    <property type="match status" value="6"/>
</dbReference>
<dbReference type="PROSITE" id="PS00028">
    <property type="entry name" value="ZINC_FINGER_C2H2_1"/>
    <property type="match status" value="6"/>
</dbReference>
<comment type="subcellular location">
    <subcellularLocation>
        <location evidence="1">Nucleus</location>
    </subcellularLocation>
</comment>
<feature type="domain" description="C2H2-type" evidence="10">
    <location>
        <begin position="183"/>
        <end position="210"/>
    </location>
</feature>
<feature type="domain" description="C2H2-type" evidence="10">
    <location>
        <begin position="155"/>
        <end position="182"/>
    </location>
</feature>
<keyword evidence="8" id="KW-0175">Coiled coil</keyword>
<dbReference type="Pfam" id="PF13894">
    <property type="entry name" value="zf-C2H2_4"/>
    <property type="match status" value="1"/>
</dbReference>
<dbReference type="FunFam" id="3.30.160.60:FF:000260">
    <property type="entry name" value="Spalt-like transcription factor 1"/>
    <property type="match status" value="1"/>
</dbReference>
<organism evidence="11 12">
    <name type="scientific">Frankliniella fusca</name>
    <dbReference type="NCBI Taxonomy" id="407009"/>
    <lineage>
        <taxon>Eukaryota</taxon>
        <taxon>Metazoa</taxon>
        <taxon>Ecdysozoa</taxon>
        <taxon>Arthropoda</taxon>
        <taxon>Hexapoda</taxon>
        <taxon>Insecta</taxon>
        <taxon>Pterygota</taxon>
        <taxon>Neoptera</taxon>
        <taxon>Paraneoptera</taxon>
        <taxon>Thysanoptera</taxon>
        <taxon>Terebrantia</taxon>
        <taxon>Thripoidea</taxon>
        <taxon>Thripidae</taxon>
        <taxon>Frankliniella</taxon>
    </lineage>
</organism>
<dbReference type="EMBL" id="JAHWGI010000960">
    <property type="protein sequence ID" value="KAK3918629.1"/>
    <property type="molecule type" value="Genomic_DNA"/>
</dbReference>
<keyword evidence="5" id="KW-0862">Zinc</keyword>
<dbReference type="AlphaFoldDB" id="A0AAE1HC03"/>
<evidence type="ECO:0000256" key="4">
    <source>
        <dbReference type="ARBA" id="ARBA00022771"/>
    </source>
</evidence>
<name>A0AAE1HC03_9NEOP</name>
<feature type="domain" description="C2H2-type" evidence="10">
    <location>
        <begin position="239"/>
        <end position="266"/>
    </location>
</feature>
<feature type="region of interest" description="Disordered" evidence="9">
    <location>
        <begin position="72"/>
        <end position="111"/>
    </location>
</feature>
<keyword evidence="2" id="KW-0479">Metal-binding</keyword>
<dbReference type="FunFam" id="3.30.160.60:FF:001498">
    <property type="entry name" value="Zinc finger protein 404"/>
    <property type="match status" value="1"/>
</dbReference>
<dbReference type="Gene3D" id="3.30.160.60">
    <property type="entry name" value="Classic Zinc Finger"/>
    <property type="match status" value="5"/>
</dbReference>